<dbReference type="OrthoDB" id="363185at2759"/>
<keyword evidence="9" id="KW-0328">Glycosyltransferase</keyword>
<dbReference type="UniPathway" id="UPA00588">
    <property type="reaction ID" value="UER00646"/>
</dbReference>
<keyword evidence="8" id="KW-0963">Cytoplasm</keyword>
<dbReference type="InterPro" id="IPR050054">
    <property type="entry name" value="UPRTase/APRTase"/>
</dbReference>
<keyword evidence="11" id="KW-0660">Purine salvage</keyword>
<comment type="subunit">
    <text evidence="6">Homodimer.</text>
</comment>
<protein>
    <recommendedName>
        <fullName evidence="7">adenine phosphoribosyltransferase</fullName>
        <ecNumber evidence="7">2.4.2.7</ecNumber>
    </recommendedName>
</protein>
<comment type="catalytic activity">
    <reaction evidence="1">
        <text>AMP + diphosphate = 5-phospho-alpha-D-ribose 1-diphosphate + adenine</text>
        <dbReference type="Rhea" id="RHEA:16609"/>
        <dbReference type="ChEBI" id="CHEBI:16708"/>
        <dbReference type="ChEBI" id="CHEBI:33019"/>
        <dbReference type="ChEBI" id="CHEBI:58017"/>
        <dbReference type="ChEBI" id="CHEBI:456215"/>
        <dbReference type="EC" id="2.4.2.7"/>
    </reaction>
</comment>
<reference evidence="14" key="1">
    <citation type="submission" date="2021-03" db="EMBL/GenBank/DDBJ databases">
        <authorList>
            <person name="Tagirdzhanova G."/>
        </authorList>
    </citation>
    <scope>NUCLEOTIDE SEQUENCE</scope>
</reference>
<evidence type="ECO:0000256" key="8">
    <source>
        <dbReference type="ARBA" id="ARBA00022490"/>
    </source>
</evidence>
<dbReference type="PANTHER" id="PTHR32315:SF3">
    <property type="entry name" value="ADENINE PHOSPHORIBOSYLTRANSFERASE"/>
    <property type="match status" value="1"/>
</dbReference>
<name>A0A8H3EF49_9LECA</name>
<dbReference type="GO" id="GO:0003999">
    <property type="term" value="F:adenine phosphoribosyltransferase activity"/>
    <property type="evidence" value="ECO:0007669"/>
    <property type="project" value="UniProtKB-EC"/>
</dbReference>
<dbReference type="GO" id="GO:0016208">
    <property type="term" value="F:AMP binding"/>
    <property type="evidence" value="ECO:0007669"/>
    <property type="project" value="TreeGrafter"/>
</dbReference>
<dbReference type="EC" id="2.4.2.7" evidence="7"/>
<comment type="pathway">
    <text evidence="4">Purine metabolism; AMP biosynthesis via salvage pathway; AMP from adenine: step 1/1.</text>
</comment>
<dbReference type="GO" id="GO:0044209">
    <property type="term" value="P:AMP salvage"/>
    <property type="evidence" value="ECO:0007669"/>
    <property type="project" value="UniProtKB-UniPathway"/>
</dbReference>
<comment type="similarity">
    <text evidence="5">Belongs to the purine/pyrimidine phosphoribosyltransferase family.</text>
</comment>
<evidence type="ECO:0000256" key="4">
    <source>
        <dbReference type="ARBA" id="ARBA00004659"/>
    </source>
</evidence>
<dbReference type="GO" id="GO:0006168">
    <property type="term" value="P:adenine salvage"/>
    <property type="evidence" value="ECO:0007669"/>
    <property type="project" value="InterPro"/>
</dbReference>
<dbReference type="NCBIfam" id="TIGR01090">
    <property type="entry name" value="apt"/>
    <property type="match status" value="1"/>
</dbReference>
<dbReference type="FunFam" id="3.40.50.2020:FF:000004">
    <property type="entry name" value="Adenine phosphoribosyltransferase"/>
    <property type="match status" value="1"/>
</dbReference>
<dbReference type="GO" id="GO:0002055">
    <property type="term" value="F:adenine binding"/>
    <property type="evidence" value="ECO:0007669"/>
    <property type="project" value="TreeGrafter"/>
</dbReference>
<dbReference type="EMBL" id="CAJPDQ010000001">
    <property type="protein sequence ID" value="CAF9903508.1"/>
    <property type="molecule type" value="Genomic_DNA"/>
</dbReference>
<comment type="caution">
    <text evidence="14">The sequence shown here is derived from an EMBL/GenBank/DDBJ whole genome shotgun (WGS) entry which is preliminary data.</text>
</comment>
<evidence type="ECO:0000256" key="6">
    <source>
        <dbReference type="ARBA" id="ARBA00011738"/>
    </source>
</evidence>
<evidence type="ECO:0000256" key="10">
    <source>
        <dbReference type="ARBA" id="ARBA00022679"/>
    </source>
</evidence>
<evidence type="ECO:0000259" key="13">
    <source>
        <dbReference type="Pfam" id="PF00156"/>
    </source>
</evidence>
<sequence>MSPSETTYSHPTSAHPPENTPDPTLTSSTASASVEPSSTTTTDTQDAKVETHRQSTTYSSSSAQLSHLTLNLSRALRQFPDFPSPGILFEDICPIFRNPATLNDLITALELFIAPENGGPGKPDLIVGLDARGFLMGPALALRIGAGFAPIRKKGKLPGQVERASFKKEYGEDVFEIQADAVEKGQKVLVIDDIIATGGSASAAGQLVRRLGGDLIGFVFLLELDFLKGRDKLDAPVWTLLTGQKSNRN</sequence>
<accession>A0A8H3EF49</accession>
<evidence type="ECO:0000256" key="7">
    <source>
        <dbReference type="ARBA" id="ARBA00011893"/>
    </source>
</evidence>
<dbReference type="InterPro" id="IPR005764">
    <property type="entry name" value="Ade_phspho_trans"/>
</dbReference>
<dbReference type="GO" id="GO:0005737">
    <property type="term" value="C:cytoplasm"/>
    <property type="evidence" value="ECO:0007669"/>
    <property type="project" value="UniProtKB-SubCell"/>
</dbReference>
<proteinExistence type="inferred from homology"/>
<evidence type="ECO:0000313" key="15">
    <source>
        <dbReference type="Proteomes" id="UP000664169"/>
    </source>
</evidence>
<keyword evidence="15" id="KW-1185">Reference proteome</keyword>
<dbReference type="AlphaFoldDB" id="A0A8H3EF49"/>
<evidence type="ECO:0000256" key="1">
    <source>
        <dbReference type="ARBA" id="ARBA00000868"/>
    </source>
</evidence>
<dbReference type="SUPFAM" id="SSF53271">
    <property type="entry name" value="PRTase-like"/>
    <property type="match status" value="1"/>
</dbReference>
<gene>
    <name evidence="14" type="ORF">GOMPHAMPRED_000324</name>
</gene>
<feature type="compositionally biased region" description="Polar residues" evidence="12">
    <location>
        <begin position="1"/>
        <end position="12"/>
    </location>
</feature>
<dbReference type="NCBIfam" id="NF002636">
    <property type="entry name" value="PRK02304.1-5"/>
    <property type="match status" value="1"/>
</dbReference>
<evidence type="ECO:0000256" key="9">
    <source>
        <dbReference type="ARBA" id="ARBA00022676"/>
    </source>
</evidence>
<dbReference type="Pfam" id="PF00156">
    <property type="entry name" value="Pribosyltran"/>
    <property type="match status" value="1"/>
</dbReference>
<dbReference type="GO" id="GO:0006166">
    <property type="term" value="P:purine ribonucleoside salvage"/>
    <property type="evidence" value="ECO:0007669"/>
    <property type="project" value="UniProtKB-KW"/>
</dbReference>
<dbReference type="InterPro" id="IPR000836">
    <property type="entry name" value="PRTase_dom"/>
</dbReference>
<evidence type="ECO:0000256" key="11">
    <source>
        <dbReference type="ARBA" id="ARBA00022726"/>
    </source>
</evidence>
<dbReference type="InterPro" id="IPR029057">
    <property type="entry name" value="PRTase-like"/>
</dbReference>
<feature type="compositionally biased region" description="Low complexity" evidence="12">
    <location>
        <begin position="26"/>
        <end position="42"/>
    </location>
</feature>
<feature type="region of interest" description="Disordered" evidence="12">
    <location>
        <begin position="1"/>
        <end position="61"/>
    </location>
</feature>
<evidence type="ECO:0000256" key="12">
    <source>
        <dbReference type="SAM" id="MobiDB-lite"/>
    </source>
</evidence>
<dbReference type="Proteomes" id="UP000664169">
    <property type="component" value="Unassembled WGS sequence"/>
</dbReference>
<dbReference type="CDD" id="cd06223">
    <property type="entry name" value="PRTases_typeI"/>
    <property type="match status" value="1"/>
</dbReference>
<comment type="function">
    <text evidence="2">Catalyzes a salvage reaction resulting in the formation of AMP, that is energically less costly than de novo synthesis.</text>
</comment>
<dbReference type="PANTHER" id="PTHR32315">
    <property type="entry name" value="ADENINE PHOSPHORIBOSYLTRANSFERASE"/>
    <property type="match status" value="1"/>
</dbReference>
<evidence type="ECO:0000313" key="14">
    <source>
        <dbReference type="EMBL" id="CAF9903508.1"/>
    </source>
</evidence>
<comment type="subcellular location">
    <subcellularLocation>
        <location evidence="3">Cytoplasm</location>
    </subcellularLocation>
</comment>
<evidence type="ECO:0000256" key="2">
    <source>
        <dbReference type="ARBA" id="ARBA00003968"/>
    </source>
</evidence>
<dbReference type="HAMAP" id="MF_00004">
    <property type="entry name" value="Aden_phosphoribosyltr"/>
    <property type="match status" value="1"/>
</dbReference>
<organism evidence="14 15">
    <name type="scientific">Gomphillus americanus</name>
    <dbReference type="NCBI Taxonomy" id="1940652"/>
    <lineage>
        <taxon>Eukaryota</taxon>
        <taxon>Fungi</taxon>
        <taxon>Dikarya</taxon>
        <taxon>Ascomycota</taxon>
        <taxon>Pezizomycotina</taxon>
        <taxon>Lecanoromycetes</taxon>
        <taxon>OSLEUM clade</taxon>
        <taxon>Ostropomycetidae</taxon>
        <taxon>Ostropales</taxon>
        <taxon>Graphidaceae</taxon>
        <taxon>Gomphilloideae</taxon>
        <taxon>Gomphillus</taxon>
    </lineage>
</organism>
<evidence type="ECO:0000256" key="5">
    <source>
        <dbReference type="ARBA" id="ARBA00008391"/>
    </source>
</evidence>
<feature type="domain" description="Phosphoribosyltransferase" evidence="13">
    <location>
        <begin position="119"/>
        <end position="242"/>
    </location>
</feature>
<dbReference type="Gene3D" id="3.40.50.2020">
    <property type="match status" value="1"/>
</dbReference>
<keyword evidence="10" id="KW-0808">Transferase</keyword>
<evidence type="ECO:0000256" key="3">
    <source>
        <dbReference type="ARBA" id="ARBA00004496"/>
    </source>
</evidence>